<evidence type="ECO:0000313" key="5">
    <source>
        <dbReference type="EMBL" id="KAK6208633.1"/>
    </source>
</evidence>
<dbReference type="AlphaFoldDB" id="A0AAV9SWF8"/>
<dbReference type="Proteomes" id="UP001327957">
    <property type="component" value="Unassembled WGS sequence"/>
</dbReference>
<keyword evidence="3" id="KW-0472">Membrane</keyword>
<evidence type="ECO:0000256" key="2">
    <source>
        <dbReference type="ARBA" id="ARBA00006727"/>
    </source>
</evidence>
<feature type="transmembrane region" description="Helical" evidence="3">
    <location>
        <begin position="267"/>
        <end position="289"/>
    </location>
</feature>
<sequence>MLDEEMVQLAKEIRGDLVPESTYHGSMEGADPPLSIYSMPHLRGASCIEVLAVQVKMDYEEEAKHGVFVKHLACRYHDPESPDRNLASINRSTSRPSIVIDAPPDGGLRAWLVVLSTLLVTMNTWGVANSFGVFQPYFTTLFSRSPSDISWIGSFEVFLLFFVGTFTGRWTDMGYFRPLFVAGFLLVVLGMVAASFCTTYWQFFLAQGICLGLGNGCLFCPCMAVTSTYFAKRRSLAFGITAAGSVVGGLAFPSMVRQLLPRIGLGWTIRSIALIQLVTLVVAGLLVKTRIPPRKAAPLVEWAAFRESEYSFYAVGAFMCFWGTYFAFHYLAAFSRDVLGLSYTDSLDLLLVLNGVGAFGRIIPAQIGDVIGTINIFAPMACMTGTVMFCWIGVRSVTGLYVWAVFYGFAVGGVQSLFPSVLSSLTADPQKQGTRMGMVFTVVSFASLTGSPIAGAIIAAMGGGYVGAQAFAGSCMILGMIFVLSARVCKTRKMGVGSVAWIKV</sequence>
<feature type="transmembrane region" description="Helical" evidence="3">
    <location>
        <begin position="466"/>
        <end position="484"/>
    </location>
</feature>
<feature type="domain" description="Major facilitator superfamily (MFS) profile" evidence="4">
    <location>
        <begin position="109"/>
        <end position="491"/>
    </location>
</feature>
<dbReference type="InterPro" id="IPR011701">
    <property type="entry name" value="MFS"/>
</dbReference>
<dbReference type="PANTHER" id="PTHR11360">
    <property type="entry name" value="MONOCARBOXYLATE TRANSPORTER"/>
    <property type="match status" value="1"/>
</dbReference>
<keyword evidence="3" id="KW-0812">Transmembrane</keyword>
<feature type="transmembrane region" description="Helical" evidence="3">
    <location>
        <begin position="200"/>
        <end position="224"/>
    </location>
</feature>
<evidence type="ECO:0000313" key="6">
    <source>
        <dbReference type="Proteomes" id="UP001327957"/>
    </source>
</evidence>
<dbReference type="Gene3D" id="1.20.1250.20">
    <property type="entry name" value="MFS general substrate transporter like domains"/>
    <property type="match status" value="1"/>
</dbReference>
<evidence type="ECO:0000256" key="3">
    <source>
        <dbReference type="SAM" id="Phobius"/>
    </source>
</evidence>
<dbReference type="Pfam" id="PF07690">
    <property type="entry name" value="MFS_1"/>
    <property type="match status" value="1"/>
</dbReference>
<dbReference type="InterPro" id="IPR036259">
    <property type="entry name" value="MFS_trans_sf"/>
</dbReference>
<feature type="transmembrane region" description="Helical" evidence="3">
    <location>
        <begin position="400"/>
        <end position="425"/>
    </location>
</feature>
<accession>A0AAV9SWF8</accession>
<feature type="transmembrane region" description="Helical" evidence="3">
    <location>
        <begin position="437"/>
        <end position="460"/>
    </location>
</feature>
<protein>
    <submittedName>
        <fullName evidence="5">Major facilitator superfamily transporter</fullName>
    </submittedName>
</protein>
<reference evidence="5 6" key="1">
    <citation type="submission" date="2023-04" db="EMBL/GenBank/DDBJ databases">
        <title>Colletotrichum tabacum stain YC1 causing leaf anthracnose on Nicotiana tabacum(L.) cv.</title>
        <authorList>
            <person name="Ji Z."/>
            <person name="Wang M."/>
            <person name="Zhang J."/>
            <person name="Wang N."/>
            <person name="Zhou Z."/>
        </authorList>
    </citation>
    <scope>NUCLEOTIDE SEQUENCE [LARGE SCALE GENOMIC DNA]</scope>
    <source>
        <strain evidence="5 6">YC1</strain>
    </source>
</reference>
<keyword evidence="6" id="KW-1185">Reference proteome</keyword>
<dbReference type="GO" id="GO:0022857">
    <property type="term" value="F:transmembrane transporter activity"/>
    <property type="evidence" value="ECO:0007669"/>
    <property type="project" value="InterPro"/>
</dbReference>
<dbReference type="InterPro" id="IPR050327">
    <property type="entry name" value="Proton-linked_MCT"/>
</dbReference>
<dbReference type="SUPFAM" id="SSF103473">
    <property type="entry name" value="MFS general substrate transporter"/>
    <property type="match status" value="1"/>
</dbReference>
<feature type="transmembrane region" description="Helical" evidence="3">
    <location>
        <begin position="346"/>
        <end position="364"/>
    </location>
</feature>
<feature type="transmembrane region" description="Helical" evidence="3">
    <location>
        <begin position="110"/>
        <end position="128"/>
    </location>
</feature>
<feature type="transmembrane region" description="Helical" evidence="3">
    <location>
        <begin position="310"/>
        <end position="334"/>
    </location>
</feature>
<comment type="caution">
    <text evidence="5">The sequence shown here is derived from an EMBL/GenBank/DDBJ whole genome shotgun (WGS) entry which is preliminary data.</text>
</comment>
<dbReference type="PROSITE" id="PS50850">
    <property type="entry name" value="MFS"/>
    <property type="match status" value="1"/>
</dbReference>
<feature type="transmembrane region" description="Helical" evidence="3">
    <location>
        <begin position="175"/>
        <end position="194"/>
    </location>
</feature>
<dbReference type="GO" id="GO:0016020">
    <property type="term" value="C:membrane"/>
    <property type="evidence" value="ECO:0007669"/>
    <property type="project" value="UniProtKB-SubCell"/>
</dbReference>
<comment type="subcellular location">
    <subcellularLocation>
        <location evidence="1">Membrane</location>
        <topology evidence="1">Multi-pass membrane protein</topology>
    </subcellularLocation>
</comment>
<comment type="similarity">
    <text evidence="2">Belongs to the major facilitator superfamily. Monocarboxylate porter (TC 2.A.1.13) family.</text>
</comment>
<dbReference type="InterPro" id="IPR020846">
    <property type="entry name" value="MFS_dom"/>
</dbReference>
<feature type="transmembrane region" description="Helical" evidence="3">
    <location>
        <begin position="148"/>
        <end position="168"/>
    </location>
</feature>
<keyword evidence="3" id="KW-1133">Transmembrane helix</keyword>
<feature type="transmembrane region" description="Helical" evidence="3">
    <location>
        <begin position="376"/>
        <end position="394"/>
    </location>
</feature>
<proteinExistence type="inferred from homology"/>
<dbReference type="PANTHER" id="PTHR11360:SF130">
    <property type="entry name" value="MAJOR FACILITATOR SUPERFAMILY (MFS) PROFILE DOMAIN-CONTAINING PROTEIN-RELATED"/>
    <property type="match status" value="1"/>
</dbReference>
<evidence type="ECO:0000256" key="1">
    <source>
        <dbReference type="ARBA" id="ARBA00004141"/>
    </source>
</evidence>
<dbReference type="EMBL" id="JASAOK010000049">
    <property type="protein sequence ID" value="KAK6208633.1"/>
    <property type="molecule type" value="Genomic_DNA"/>
</dbReference>
<feature type="transmembrane region" description="Helical" evidence="3">
    <location>
        <begin position="236"/>
        <end position="255"/>
    </location>
</feature>
<evidence type="ECO:0000259" key="4">
    <source>
        <dbReference type="PROSITE" id="PS50850"/>
    </source>
</evidence>
<gene>
    <name evidence="5" type="ORF">QIS74_12151</name>
</gene>
<name>A0AAV9SWF8_9PEZI</name>
<organism evidence="5 6">
    <name type="scientific">Colletotrichum tabaci</name>
    <dbReference type="NCBI Taxonomy" id="1209068"/>
    <lineage>
        <taxon>Eukaryota</taxon>
        <taxon>Fungi</taxon>
        <taxon>Dikarya</taxon>
        <taxon>Ascomycota</taxon>
        <taxon>Pezizomycotina</taxon>
        <taxon>Sordariomycetes</taxon>
        <taxon>Hypocreomycetidae</taxon>
        <taxon>Glomerellales</taxon>
        <taxon>Glomerellaceae</taxon>
        <taxon>Colletotrichum</taxon>
        <taxon>Colletotrichum destructivum species complex</taxon>
    </lineage>
</organism>